<protein>
    <submittedName>
        <fullName evidence="1">Uncharacterized protein</fullName>
    </submittedName>
</protein>
<dbReference type="Proteomes" id="UP000821865">
    <property type="component" value="Chromosome 2"/>
</dbReference>
<name>A0ACB8DHN6_DERSI</name>
<evidence type="ECO:0000313" key="1">
    <source>
        <dbReference type="EMBL" id="KAH7967381.1"/>
    </source>
</evidence>
<gene>
    <name evidence="1" type="ORF">HPB49_024380</name>
</gene>
<evidence type="ECO:0000313" key="2">
    <source>
        <dbReference type="Proteomes" id="UP000821865"/>
    </source>
</evidence>
<keyword evidence="2" id="KW-1185">Reference proteome</keyword>
<dbReference type="EMBL" id="CM023471">
    <property type="protein sequence ID" value="KAH7967381.1"/>
    <property type="molecule type" value="Genomic_DNA"/>
</dbReference>
<sequence length="356" mass="39624">MPRNTAPQQAAHLLRALTSHLRVPREPGPGAGHLFFFPTDAATHAARKRIRRSCPRASTAISEGATVRARRRNNATMANGIGNDYRPPRKHRGSAPRTVQLCYRNTVDEWAAARERVVCSVNAPEGNIKSARPELKERVPESMAAISATRLRTLTHGRTRLSSALPQRGGWSRVRPWLTLPSLDSSLRAAGRICPIASVDQITDQKIAIPARDDHSDRPEIHCHFHDDATKVGRNTGLLQLTGAVYPTQRRGKTQAHRNTHIHKHAQNRVKNRVKKKKKIHEIDVETIHEEHRNSSGYFLKSLELPWFTTGGKRQRMPMTDGTSPARQSSGGGSSPLHLLRFRQAGFNSAHVAADK</sequence>
<comment type="caution">
    <text evidence="1">The sequence shown here is derived from an EMBL/GenBank/DDBJ whole genome shotgun (WGS) entry which is preliminary data.</text>
</comment>
<reference evidence="1" key="1">
    <citation type="submission" date="2020-05" db="EMBL/GenBank/DDBJ databases">
        <title>Large-scale comparative analyses of tick genomes elucidate their genetic diversity and vector capacities.</title>
        <authorList>
            <person name="Jia N."/>
            <person name="Wang J."/>
            <person name="Shi W."/>
            <person name="Du L."/>
            <person name="Sun Y."/>
            <person name="Zhan W."/>
            <person name="Jiang J."/>
            <person name="Wang Q."/>
            <person name="Zhang B."/>
            <person name="Ji P."/>
            <person name="Sakyi L.B."/>
            <person name="Cui X."/>
            <person name="Yuan T."/>
            <person name="Jiang B."/>
            <person name="Yang W."/>
            <person name="Lam T.T.-Y."/>
            <person name="Chang Q."/>
            <person name="Ding S."/>
            <person name="Wang X."/>
            <person name="Zhu J."/>
            <person name="Ruan X."/>
            <person name="Zhao L."/>
            <person name="Wei J."/>
            <person name="Que T."/>
            <person name="Du C."/>
            <person name="Cheng J."/>
            <person name="Dai P."/>
            <person name="Han X."/>
            <person name="Huang E."/>
            <person name="Gao Y."/>
            <person name="Liu J."/>
            <person name="Shao H."/>
            <person name="Ye R."/>
            <person name="Li L."/>
            <person name="Wei W."/>
            <person name="Wang X."/>
            <person name="Wang C."/>
            <person name="Yang T."/>
            <person name="Huo Q."/>
            <person name="Li W."/>
            <person name="Guo W."/>
            <person name="Chen H."/>
            <person name="Zhou L."/>
            <person name="Ni X."/>
            <person name="Tian J."/>
            <person name="Zhou Y."/>
            <person name="Sheng Y."/>
            <person name="Liu T."/>
            <person name="Pan Y."/>
            <person name="Xia L."/>
            <person name="Li J."/>
            <person name="Zhao F."/>
            <person name="Cao W."/>
        </authorList>
    </citation>
    <scope>NUCLEOTIDE SEQUENCE</scope>
    <source>
        <strain evidence="1">Dsil-2018</strain>
    </source>
</reference>
<organism evidence="1 2">
    <name type="scientific">Dermacentor silvarum</name>
    <name type="common">Tick</name>
    <dbReference type="NCBI Taxonomy" id="543639"/>
    <lineage>
        <taxon>Eukaryota</taxon>
        <taxon>Metazoa</taxon>
        <taxon>Ecdysozoa</taxon>
        <taxon>Arthropoda</taxon>
        <taxon>Chelicerata</taxon>
        <taxon>Arachnida</taxon>
        <taxon>Acari</taxon>
        <taxon>Parasitiformes</taxon>
        <taxon>Ixodida</taxon>
        <taxon>Ixodoidea</taxon>
        <taxon>Ixodidae</taxon>
        <taxon>Rhipicephalinae</taxon>
        <taxon>Dermacentor</taxon>
    </lineage>
</organism>
<accession>A0ACB8DHN6</accession>
<proteinExistence type="predicted"/>